<dbReference type="InterPro" id="IPR005135">
    <property type="entry name" value="Endo/exonuclease/phosphatase"/>
</dbReference>
<evidence type="ECO:0000256" key="3">
    <source>
        <dbReference type="ARBA" id="ARBA00022723"/>
    </source>
</evidence>
<evidence type="ECO:0000256" key="5">
    <source>
        <dbReference type="ARBA" id="ARBA00022842"/>
    </source>
</evidence>
<comment type="cofactor">
    <cofactor evidence="1">
        <name>Mn(2+)</name>
        <dbReference type="ChEBI" id="CHEBI:29035"/>
    </cofactor>
</comment>
<gene>
    <name evidence="10" type="primary">xth</name>
    <name evidence="10" type="ORF">FV139_10360</name>
</gene>
<feature type="site" description="Interaction with DNA substrate" evidence="8">
    <location>
        <position position="246"/>
    </location>
</feature>
<sequence length="259" mass="29059">MKITSWNVNGLRAVMKKDFAASLQSLQTDVICLQETKAQDDQVIAALEGIDGYHVYSNSAERKGYSGVAILSRTQPLAVQADIGIEEHDREGRVLTAEFEDYYLVTVYTPNSGSELVRLPYRQGWDNAFLEFVKKLEAHKPVLMCGDFNVAHREIDIARPKPNYNKSAGYTQAEIDGMDRIIAAGFTDTFRHLHPDEVKYSWWSYRAGARGKNIGWRIDYFLGSDNLVQEHITSADIHNEIMGSDHCPVSVDLNATLAG</sequence>
<reference evidence="10 11" key="1">
    <citation type="submission" date="2019-08" db="EMBL/GenBank/DDBJ databases">
        <title>Parahaliea maris sp. nov., isolated from the surface seawater.</title>
        <authorList>
            <person name="Liu Y."/>
        </authorList>
    </citation>
    <scope>NUCLEOTIDE SEQUENCE [LARGE SCALE GENOMIC DNA]</scope>
    <source>
        <strain evidence="10 11">HSLHS9</strain>
    </source>
</reference>
<dbReference type="PROSITE" id="PS00728">
    <property type="entry name" value="AP_NUCLEASE_F1_3"/>
    <property type="match status" value="1"/>
</dbReference>
<evidence type="ECO:0000313" key="11">
    <source>
        <dbReference type="Proteomes" id="UP000321039"/>
    </source>
</evidence>
<feature type="binding site" evidence="7">
    <location>
        <position position="7"/>
    </location>
    <ligand>
        <name>Mg(2+)</name>
        <dbReference type="ChEBI" id="CHEBI:18420"/>
        <label>1</label>
    </ligand>
</feature>
<accession>A0A5C9A236</accession>
<comment type="caution">
    <text evidence="10">The sequence shown here is derived from an EMBL/GenBank/DDBJ whole genome shotgun (WGS) entry which is preliminary data.</text>
</comment>
<dbReference type="GO" id="GO:0008311">
    <property type="term" value="F:double-stranded DNA 3'-5' DNA exonuclease activity"/>
    <property type="evidence" value="ECO:0007669"/>
    <property type="project" value="UniProtKB-EC"/>
</dbReference>
<feature type="active site" evidence="6">
    <location>
        <position position="108"/>
    </location>
</feature>
<feature type="active site" description="Proton donor/acceptor" evidence="6">
    <location>
        <position position="147"/>
    </location>
</feature>
<dbReference type="GO" id="GO:0008081">
    <property type="term" value="F:phosphoric diester hydrolase activity"/>
    <property type="evidence" value="ECO:0007669"/>
    <property type="project" value="TreeGrafter"/>
</dbReference>
<protein>
    <submittedName>
        <fullName evidence="10">Exodeoxyribonuclease III</fullName>
        <ecNumber evidence="10">3.1.11.2</ecNumber>
    </submittedName>
</protein>
<dbReference type="Gene3D" id="3.60.10.10">
    <property type="entry name" value="Endonuclease/exonuclease/phosphatase"/>
    <property type="match status" value="1"/>
</dbReference>
<keyword evidence="11" id="KW-1185">Reference proteome</keyword>
<feature type="active site" description="Proton acceptor" evidence="6">
    <location>
        <position position="246"/>
    </location>
</feature>
<dbReference type="Proteomes" id="UP000321039">
    <property type="component" value="Unassembled WGS sequence"/>
</dbReference>
<evidence type="ECO:0000256" key="6">
    <source>
        <dbReference type="PIRSR" id="PIRSR604808-1"/>
    </source>
</evidence>
<name>A0A5C9A236_9GAMM</name>
<dbReference type="GO" id="GO:0003677">
    <property type="term" value="F:DNA binding"/>
    <property type="evidence" value="ECO:0007669"/>
    <property type="project" value="InterPro"/>
</dbReference>
<evidence type="ECO:0000313" key="10">
    <source>
        <dbReference type="EMBL" id="TXS94012.1"/>
    </source>
</evidence>
<dbReference type="SUPFAM" id="SSF56219">
    <property type="entry name" value="DNase I-like"/>
    <property type="match status" value="1"/>
</dbReference>
<feature type="domain" description="Endonuclease/exonuclease/phosphatase" evidence="9">
    <location>
        <begin position="5"/>
        <end position="246"/>
    </location>
</feature>
<dbReference type="GO" id="GO:0006284">
    <property type="term" value="P:base-excision repair"/>
    <property type="evidence" value="ECO:0007669"/>
    <property type="project" value="TreeGrafter"/>
</dbReference>
<comment type="similarity">
    <text evidence="2">Belongs to the DNA repair enzymes AP/ExoA family.</text>
</comment>
<proteinExistence type="inferred from homology"/>
<organism evidence="10 11">
    <name type="scientific">Parahaliea maris</name>
    <dbReference type="NCBI Taxonomy" id="2716870"/>
    <lineage>
        <taxon>Bacteria</taxon>
        <taxon>Pseudomonadati</taxon>
        <taxon>Pseudomonadota</taxon>
        <taxon>Gammaproteobacteria</taxon>
        <taxon>Cellvibrionales</taxon>
        <taxon>Halieaceae</taxon>
        <taxon>Parahaliea</taxon>
    </lineage>
</organism>
<dbReference type="RefSeq" id="WP_148068354.1">
    <property type="nucleotide sequence ID" value="NZ_VRZA01000003.1"/>
</dbReference>
<dbReference type="InterPro" id="IPR020848">
    <property type="entry name" value="AP_endonuclease_F1_CS"/>
</dbReference>
<evidence type="ECO:0000256" key="8">
    <source>
        <dbReference type="PIRSR" id="PIRSR604808-3"/>
    </source>
</evidence>
<keyword evidence="3 7" id="KW-0479">Metal-binding</keyword>
<evidence type="ECO:0000256" key="2">
    <source>
        <dbReference type="ARBA" id="ARBA00007092"/>
    </source>
</evidence>
<dbReference type="InterPro" id="IPR036691">
    <property type="entry name" value="Endo/exonu/phosph_ase_sf"/>
</dbReference>
<dbReference type="PANTHER" id="PTHR22748:SF6">
    <property type="entry name" value="DNA-(APURINIC OR APYRIMIDINIC SITE) ENDONUCLEASE"/>
    <property type="match status" value="1"/>
</dbReference>
<feature type="binding site" evidence="7">
    <location>
        <position position="245"/>
    </location>
    <ligand>
        <name>Mg(2+)</name>
        <dbReference type="ChEBI" id="CHEBI:18420"/>
        <label>1</label>
    </ligand>
</feature>
<evidence type="ECO:0000256" key="4">
    <source>
        <dbReference type="ARBA" id="ARBA00022801"/>
    </source>
</evidence>
<evidence type="ECO:0000256" key="1">
    <source>
        <dbReference type="ARBA" id="ARBA00001936"/>
    </source>
</evidence>
<dbReference type="Pfam" id="PF03372">
    <property type="entry name" value="Exo_endo_phos"/>
    <property type="match status" value="1"/>
</dbReference>
<dbReference type="PANTHER" id="PTHR22748">
    <property type="entry name" value="AP ENDONUCLEASE"/>
    <property type="match status" value="1"/>
</dbReference>
<evidence type="ECO:0000259" key="9">
    <source>
        <dbReference type="Pfam" id="PF03372"/>
    </source>
</evidence>
<dbReference type="EC" id="3.1.11.2" evidence="10"/>
<dbReference type="PROSITE" id="PS00727">
    <property type="entry name" value="AP_NUCLEASE_F1_2"/>
    <property type="match status" value="1"/>
</dbReference>
<feature type="binding site" evidence="7">
    <location>
        <position position="35"/>
    </location>
    <ligand>
        <name>Mg(2+)</name>
        <dbReference type="ChEBI" id="CHEBI:18420"/>
        <label>1</label>
    </ligand>
</feature>
<keyword evidence="7" id="KW-0464">Manganese</keyword>
<dbReference type="GO" id="GO:0003906">
    <property type="term" value="F:DNA-(apurinic or apyrimidinic site) endonuclease activity"/>
    <property type="evidence" value="ECO:0007669"/>
    <property type="project" value="TreeGrafter"/>
</dbReference>
<dbReference type="NCBIfam" id="TIGR00195">
    <property type="entry name" value="exoDNase_III"/>
    <property type="match status" value="1"/>
</dbReference>
<feature type="binding site" evidence="7">
    <location>
        <position position="246"/>
    </location>
    <ligand>
        <name>Mg(2+)</name>
        <dbReference type="ChEBI" id="CHEBI:18420"/>
        <label>1</label>
    </ligand>
</feature>
<dbReference type="GO" id="GO:0046872">
    <property type="term" value="F:metal ion binding"/>
    <property type="evidence" value="ECO:0007669"/>
    <property type="project" value="UniProtKB-KW"/>
</dbReference>
<feature type="site" description="Important for catalytic activity" evidence="8">
    <location>
        <position position="219"/>
    </location>
</feature>
<feature type="binding site" evidence="7">
    <location>
        <position position="149"/>
    </location>
    <ligand>
        <name>Mg(2+)</name>
        <dbReference type="ChEBI" id="CHEBI:18420"/>
        <label>1</label>
    </ligand>
</feature>
<dbReference type="InterPro" id="IPR004808">
    <property type="entry name" value="AP_endonuc_1"/>
</dbReference>
<dbReference type="CDD" id="cd09087">
    <property type="entry name" value="Ape1-like_AP-endo"/>
    <property type="match status" value="1"/>
</dbReference>
<keyword evidence="5 7" id="KW-0460">Magnesium</keyword>
<dbReference type="EMBL" id="VRZA01000003">
    <property type="protein sequence ID" value="TXS94012.1"/>
    <property type="molecule type" value="Genomic_DNA"/>
</dbReference>
<dbReference type="AlphaFoldDB" id="A0A5C9A236"/>
<feature type="binding site" evidence="7">
    <location>
        <position position="147"/>
    </location>
    <ligand>
        <name>Mg(2+)</name>
        <dbReference type="ChEBI" id="CHEBI:18420"/>
        <label>1</label>
    </ligand>
</feature>
<dbReference type="PROSITE" id="PS51435">
    <property type="entry name" value="AP_NUCLEASE_F1_4"/>
    <property type="match status" value="1"/>
</dbReference>
<comment type="cofactor">
    <cofactor evidence="7">
        <name>Mg(2+)</name>
        <dbReference type="ChEBI" id="CHEBI:18420"/>
    </cofactor>
    <cofactor evidence="7">
        <name>Mn(2+)</name>
        <dbReference type="ChEBI" id="CHEBI:29035"/>
    </cofactor>
    <text evidence="7">Probably binds two magnesium or manganese ions per subunit.</text>
</comment>
<feature type="site" description="Transition state stabilizer" evidence="8">
    <location>
        <position position="149"/>
    </location>
</feature>
<evidence type="ECO:0000256" key="7">
    <source>
        <dbReference type="PIRSR" id="PIRSR604808-2"/>
    </source>
</evidence>
<keyword evidence="4 10" id="KW-0378">Hydrolase</keyword>
<dbReference type="NCBIfam" id="TIGR00633">
    <property type="entry name" value="xth"/>
    <property type="match status" value="1"/>
</dbReference>